<dbReference type="InterPro" id="IPR036291">
    <property type="entry name" value="NAD(P)-bd_dom_sf"/>
</dbReference>
<dbReference type="OrthoDB" id="708726at2"/>
<gene>
    <name evidence="2" type="ordered locus">Lbys_0028</name>
</gene>
<evidence type="ECO:0000313" key="2">
    <source>
        <dbReference type="EMBL" id="ADQ15824.1"/>
    </source>
</evidence>
<dbReference type="Pfam" id="PF13380">
    <property type="entry name" value="CoA_binding_2"/>
    <property type="match status" value="1"/>
</dbReference>
<evidence type="ECO:0000259" key="1">
    <source>
        <dbReference type="Pfam" id="PF13380"/>
    </source>
</evidence>
<dbReference type="STRING" id="649349.Lbys_0028"/>
<dbReference type="RefSeq" id="WP_013406882.1">
    <property type="nucleotide sequence ID" value="NC_014655.1"/>
</dbReference>
<reference evidence="2 3" key="2">
    <citation type="journal article" date="2011" name="Stand. Genomic Sci.">
        <title>Complete genome sequence of Leadbetterella byssophila type strain (4M15).</title>
        <authorList>
            <person name="Abt B."/>
            <person name="Teshima H."/>
            <person name="Lucas S."/>
            <person name="Lapidus A."/>
            <person name="Del Rio T.G."/>
            <person name="Nolan M."/>
            <person name="Tice H."/>
            <person name="Cheng J.F."/>
            <person name="Pitluck S."/>
            <person name="Liolios K."/>
            <person name="Pagani I."/>
            <person name="Ivanova N."/>
            <person name="Mavromatis K."/>
            <person name="Pati A."/>
            <person name="Tapia R."/>
            <person name="Han C."/>
            <person name="Goodwin L."/>
            <person name="Chen A."/>
            <person name="Palaniappan K."/>
            <person name="Land M."/>
            <person name="Hauser L."/>
            <person name="Chang Y.J."/>
            <person name="Jeffries C.D."/>
            <person name="Rohde M."/>
            <person name="Goker M."/>
            <person name="Tindall B.J."/>
            <person name="Detter J.C."/>
            <person name="Woyke T."/>
            <person name="Bristow J."/>
            <person name="Eisen J.A."/>
            <person name="Markowitz V."/>
            <person name="Hugenholtz P."/>
            <person name="Klenk H.P."/>
            <person name="Kyrpides N.C."/>
        </authorList>
    </citation>
    <scope>NUCLEOTIDE SEQUENCE [LARGE SCALE GENOMIC DNA]</scope>
    <source>
        <strain evidence="3">DSM 17132 / JCM 16389 / KACC 11308 / NBRC 106382 / 4M15</strain>
    </source>
</reference>
<dbReference type="AlphaFoldDB" id="E4RRJ5"/>
<dbReference type="EMBL" id="CP002305">
    <property type="protein sequence ID" value="ADQ15824.1"/>
    <property type="molecule type" value="Genomic_DNA"/>
</dbReference>
<dbReference type="Proteomes" id="UP000007435">
    <property type="component" value="Chromosome"/>
</dbReference>
<keyword evidence="3" id="KW-1185">Reference proteome</keyword>
<dbReference type="KEGG" id="lby:Lbys_0028"/>
<dbReference type="Gene3D" id="3.40.50.720">
    <property type="entry name" value="NAD(P)-binding Rossmann-like Domain"/>
    <property type="match status" value="1"/>
</dbReference>
<proteinExistence type="predicted"/>
<dbReference type="InterPro" id="IPR003781">
    <property type="entry name" value="CoA-bd"/>
</dbReference>
<evidence type="ECO:0000313" key="3">
    <source>
        <dbReference type="Proteomes" id="UP000007435"/>
    </source>
</evidence>
<dbReference type="eggNOG" id="COG1832">
    <property type="taxonomic scope" value="Bacteria"/>
</dbReference>
<protein>
    <recommendedName>
        <fullName evidence="1">CoA-binding domain-containing protein</fullName>
    </recommendedName>
</protein>
<dbReference type="HOGENOM" id="CLU_112567_1_2_10"/>
<organism evidence="2 3">
    <name type="scientific">Leadbetterella byssophila (strain DSM 17132 / JCM 16389 / KACC 11308 / NBRC 106382 / 4M15)</name>
    <dbReference type="NCBI Taxonomy" id="649349"/>
    <lineage>
        <taxon>Bacteria</taxon>
        <taxon>Pseudomonadati</taxon>
        <taxon>Bacteroidota</taxon>
        <taxon>Cytophagia</taxon>
        <taxon>Cytophagales</taxon>
        <taxon>Leadbetterellaceae</taxon>
        <taxon>Leadbetterella</taxon>
    </lineage>
</organism>
<sequence>MSKKTLVIGASTNPTRYSNMATHKLLEHKHEVELLGKQSGEVAGHTIKQSTEELSADFHTVTLYINSERQIEYFDYLVALHPQRVIFNPGTENPSLKLLLEKNGIQTLEACTLVLLATGQF</sequence>
<dbReference type="SUPFAM" id="SSF51735">
    <property type="entry name" value="NAD(P)-binding Rossmann-fold domains"/>
    <property type="match status" value="1"/>
</dbReference>
<reference key="1">
    <citation type="submission" date="2010-11" db="EMBL/GenBank/DDBJ databases">
        <title>The complete genome of Leadbetterella byssophila DSM 17132.</title>
        <authorList>
            <consortium name="US DOE Joint Genome Institute (JGI-PGF)"/>
            <person name="Lucas S."/>
            <person name="Copeland A."/>
            <person name="Lapidus A."/>
            <person name="Glavina del Rio T."/>
            <person name="Dalin E."/>
            <person name="Tice H."/>
            <person name="Bruce D."/>
            <person name="Goodwin L."/>
            <person name="Pitluck S."/>
            <person name="Kyrpides N."/>
            <person name="Mavromatis K."/>
            <person name="Ivanova N."/>
            <person name="Teshima H."/>
            <person name="Brettin T."/>
            <person name="Detter J.C."/>
            <person name="Han C."/>
            <person name="Tapia R."/>
            <person name="Land M."/>
            <person name="Hauser L."/>
            <person name="Markowitz V."/>
            <person name="Cheng J.-F."/>
            <person name="Hugenholtz P."/>
            <person name="Woyke T."/>
            <person name="Wu D."/>
            <person name="Tindall B."/>
            <person name="Pomrenke H.G."/>
            <person name="Brambilla E."/>
            <person name="Klenk H.-P."/>
            <person name="Eisen J.A."/>
        </authorList>
    </citation>
    <scope>NUCLEOTIDE SEQUENCE [LARGE SCALE GENOMIC DNA]</scope>
    <source>
        <strain>DSM 17132</strain>
    </source>
</reference>
<feature type="domain" description="CoA-binding" evidence="1">
    <location>
        <begin position="3"/>
        <end position="116"/>
    </location>
</feature>
<name>E4RRJ5_LEAB4</name>
<accession>E4RRJ5</accession>